<dbReference type="Proteomes" id="UP000054270">
    <property type="component" value="Unassembled WGS sequence"/>
</dbReference>
<dbReference type="AlphaFoldDB" id="A0A0D2L4R4"/>
<proteinExistence type="predicted"/>
<organism evidence="3 4">
    <name type="scientific">Hypholoma sublateritium (strain FD-334 SS-4)</name>
    <dbReference type="NCBI Taxonomy" id="945553"/>
    <lineage>
        <taxon>Eukaryota</taxon>
        <taxon>Fungi</taxon>
        <taxon>Dikarya</taxon>
        <taxon>Basidiomycota</taxon>
        <taxon>Agaricomycotina</taxon>
        <taxon>Agaricomycetes</taxon>
        <taxon>Agaricomycetidae</taxon>
        <taxon>Agaricales</taxon>
        <taxon>Agaricineae</taxon>
        <taxon>Strophariaceae</taxon>
        <taxon>Hypholoma</taxon>
    </lineage>
</organism>
<protein>
    <recommendedName>
        <fullName evidence="2">HAM1-like N-terminal domain-containing protein</fullName>
    </recommendedName>
</protein>
<keyword evidence="4" id="KW-1185">Reference proteome</keyword>
<accession>A0A0D2L4R4</accession>
<evidence type="ECO:0000256" key="1">
    <source>
        <dbReference type="SAM" id="MobiDB-lite"/>
    </source>
</evidence>
<dbReference type="PANTHER" id="PTHR31138">
    <property type="entry name" value="CHROMOSOME 19, WHOLE GENOME SHOTGUN SEQUENCE"/>
    <property type="match status" value="1"/>
</dbReference>
<feature type="domain" description="HAM1-like N-terminal" evidence="2">
    <location>
        <begin position="365"/>
        <end position="401"/>
    </location>
</feature>
<evidence type="ECO:0000313" key="4">
    <source>
        <dbReference type="Proteomes" id="UP000054270"/>
    </source>
</evidence>
<dbReference type="InterPro" id="IPR045967">
    <property type="entry name" value="HAM1-like_N"/>
</dbReference>
<dbReference type="EMBL" id="KN817555">
    <property type="protein sequence ID" value="KJA21842.1"/>
    <property type="molecule type" value="Genomic_DNA"/>
</dbReference>
<dbReference type="PANTHER" id="PTHR31138:SF1">
    <property type="entry name" value="PDZ DOMAIN-CONTAINING PROTEIN"/>
    <property type="match status" value="1"/>
</dbReference>
<evidence type="ECO:0000313" key="3">
    <source>
        <dbReference type="EMBL" id="KJA21842.1"/>
    </source>
</evidence>
<sequence>MTSLSKARKDVIDNPKEAKEADVDRLMLGFDTLDASPPSLDALSPEGQRLIQNVKDAAATMRLTIMEKNADDMIKDLTWRVSDAGNALKTPDNADKLDGSARELTLLQLRTLLILVANSEVHKFLGDCSTRGLNLGSDKTPALEVRLPYVAGARLDIYSGGAEEFADNAGDEGERKFLGEVGGLSDARDKFRGLKEGARASKMGDMEDEGMDQATHLKQARDEGDEEIVMKENEAVWGKYDITYVIDAPVHDARRDQDLRHSYSEPSEYAEKPGDPRARDDKYKEHLDYLFESAGNWSGGMKGDLINHWFAEDWARLTRYLLFNNEGSLKLKPELWNAIHKVIQAPLIGQVGYIPIPHRLRRRSPLRLEQIQADMRDVAFYDRKKTGLPRMKGSGIADTTIELVSPTYDPPPVSKVHHIHAKVDSLEFAIRELKHDLLSTRHSDGALVSMWDREFPGSPVLPVVDYPTSLTTVHTKANRNETKQDETESGIEAIDTKSPQTAFYHSKEDETPAAQIMSRCIHQLPSARTMAPSSFSDHSSEVSWMPELLNGAVRPTRRVCAESMGEVSIAHPGSSCDMYIYQGDAETEGVPQCPNNTLSRRPSSRCDTVTNVTVIAK</sequence>
<dbReference type="OrthoDB" id="19394at2759"/>
<gene>
    <name evidence="3" type="ORF">HYPSUDRAFT_202735</name>
</gene>
<name>A0A0D2L4R4_HYPSF</name>
<dbReference type="STRING" id="945553.A0A0D2L4R4"/>
<reference evidence="4" key="1">
    <citation type="submission" date="2014-04" db="EMBL/GenBank/DDBJ databases">
        <title>Evolutionary Origins and Diversification of the Mycorrhizal Mutualists.</title>
        <authorList>
            <consortium name="DOE Joint Genome Institute"/>
            <consortium name="Mycorrhizal Genomics Consortium"/>
            <person name="Kohler A."/>
            <person name="Kuo A."/>
            <person name="Nagy L.G."/>
            <person name="Floudas D."/>
            <person name="Copeland A."/>
            <person name="Barry K.W."/>
            <person name="Cichocki N."/>
            <person name="Veneault-Fourrey C."/>
            <person name="LaButti K."/>
            <person name="Lindquist E.A."/>
            <person name="Lipzen A."/>
            <person name="Lundell T."/>
            <person name="Morin E."/>
            <person name="Murat C."/>
            <person name="Riley R."/>
            <person name="Ohm R."/>
            <person name="Sun H."/>
            <person name="Tunlid A."/>
            <person name="Henrissat B."/>
            <person name="Grigoriev I.V."/>
            <person name="Hibbett D.S."/>
            <person name="Martin F."/>
        </authorList>
    </citation>
    <scope>NUCLEOTIDE SEQUENCE [LARGE SCALE GENOMIC DNA]</scope>
    <source>
        <strain evidence="4">FD-334 SS-4</strain>
    </source>
</reference>
<dbReference type="Pfam" id="PF19343">
    <property type="entry name" value="HAM1_N"/>
    <property type="match status" value="3"/>
</dbReference>
<feature type="domain" description="HAM1-like N-terminal" evidence="2">
    <location>
        <begin position="33"/>
        <end position="132"/>
    </location>
</feature>
<feature type="domain" description="HAM1-like N-terminal" evidence="2">
    <location>
        <begin position="280"/>
        <end position="357"/>
    </location>
</feature>
<feature type="region of interest" description="Disordered" evidence="1">
    <location>
        <begin position="259"/>
        <end position="278"/>
    </location>
</feature>
<evidence type="ECO:0000259" key="2">
    <source>
        <dbReference type="Pfam" id="PF19343"/>
    </source>
</evidence>